<comment type="caution">
    <text evidence="2">The sequence shown here is derived from an EMBL/GenBank/DDBJ whole genome shotgun (WGS) entry which is preliminary data.</text>
</comment>
<feature type="compositionally biased region" description="Acidic residues" evidence="1">
    <location>
        <begin position="295"/>
        <end position="317"/>
    </location>
</feature>
<dbReference type="GO" id="GO:0006368">
    <property type="term" value="P:transcription elongation by RNA polymerase II"/>
    <property type="evidence" value="ECO:0007669"/>
    <property type="project" value="InterPro"/>
</dbReference>
<dbReference type="Pfam" id="PF06881">
    <property type="entry name" value="Elongin_A"/>
    <property type="match status" value="1"/>
</dbReference>
<dbReference type="Proteomes" id="UP000297777">
    <property type="component" value="Unassembled WGS sequence"/>
</dbReference>
<evidence type="ECO:0000313" key="3">
    <source>
        <dbReference type="Proteomes" id="UP000297777"/>
    </source>
</evidence>
<dbReference type="Gene3D" id="6.10.250.3180">
    <property type="match status" value="1"/>
</dbReference>
<evidence type="ECO:0000313" key="2">
    <source>
        <dbReference type="EMBL" id="TGO15129.1"/>
    </source>
</evidence>
<feature type="compositionally biased region" description="Basic and acidic residues" evidence="1">
    <location>
        <begin position="259"/>
        <end position="271"/>
    </location>
</feature>
<proteinExistence type="predicted"/>
<keyword evidence="3" id="KW-1185">Reference proteome</keyword>
<accession>A0A4Z1EUN8</accession>
<feature type="compositionally biased region" description="Low complexity" evidence="1">
    <location>
        <begin position="344"/>
        <end position="377"/>
    </location>
</feature>
<feature type="region of interest" description="Disordered" evidence="1">
    <location>
        <begin position="239"/>
        <end position="402"/>
    </location>
</feature>
<organism evidence="2 3">
    <name type="scientific">Botrytis tulipae</name>
    <dbReference type="NCBI Taxonomy" id="87230"/>
    <lineage>
        <taxon>Eukaryota</taxon>
        <taxon>Fungi</taxon>
        <taxon>Dikarya</taxon>
        <taxon>Ascomycota</taxon>
        <taxon>Pezizomycotina</taxon>
        <taxon>Leotiomycetes</taxon>
        <taxon>Helotiales</taxon>
        <taxon>Sclerotiniaceae</taxon>
        <taxon>Botrytis</taxon>
    </lineage>
</organism>
<dbReference type="PANTHER" id="PTHR15141">
    <property type="entry name" value="TRANSCRIPTION ELONGATION FACTOR B POLYPEPTIDE 3"/>
    <property type="match status" value="1"/>
</dbReference>
<reference evidence="2 3" key="1">
    <citation type="submission" date="2017-12" db="EMBL/GenBank/DDBJ databases">
        <title>Comparative genomics of Botrytis spp.</title>
        <authorList>
            <person name="Valero-Jimenez C.A."/>
            <person name="Tapia P."/>
            <person name="Veloso J."/>
            <person name="Silva-Moreno E."/>
            <person name="Staats M."/>
            <person name="Valdes J.H."/>
            <person name="Van Kan J.A.L."/>
        </authorList>
    </citation>
    <scope>NUCLEOTIDE SEQUENCE [LARGE SCALE GENOMIC DNA]</scope>
    <source>
        <strain evidence="2 3">Bt9001</strain>
    </source>
</reference>
<evidence type="ECO:0000256" key="1">
    <source>
        <dbReference type="SAM" id="MobiDB-lite"/>
    </source>
</evidence>
<name>A0A4Z1EUN8_9HELO</name>
<evidence type="ECO:0008006" key="4">
    <source>
        <dbReference type="Google" id="ProtNLM"/>
    </source>
</evidence>
<dbReference type="InterPro" id="IPR010684">
    <property type="entry name" value="RNA_pol_II_trans_fac_SIII_A"/>
</dbReference>
<dbReference type="InterPro" id="IPR051870">
    <property type="entry name" value="Elongin-A_domain"/>
</dbReference>
<sequence>MEEHTGVKSLYSLCKATCLRNIKDLYDIGYTSYQVAYPILKTITNPEQLHIIEQKSPHIKGETAELWKAFIVRDIPKWQTKNYVPRDPTKWAQVYKKYKTEHDEEVASAQAILMNSMNALKQHKQDHVSRFVDLKRLPKIPRDYGMRAHNGGVPLTKGRALQNAGPSSLTWGGGSRTKMTDGASVLTKARREAKEMSQRSKLNTLTSGLRHGQVQRAPAGMSQEYKIANQPALKILTRHRPSGARSPGALGSPSSGPSLEDREKRLRDAMSGRKPVSNSSKEPMSGASAGTPTMLDDDMFGDDADDADDLFDEDEETESAHKATTRPLPSRKIMKPVAPSTRIRSSSPPNKASSRPSAPSAPSSRTSSAPSSRPATPGAMMPARRRPAPVDIFNRGPKKPRR</sequence>
<protein>
    <recommendedName>
        <fullName evidence="4">RNA polymerase II transcription factor SIII subunit A</fullName>
    </recommendedName>
</protein>
<gene>
    <name evidence="2" type="ORF">BTUL_0044g00680</name>
</gene>
<feature type="compositionally biased region" description="Low complexity" evidence="1">
    <location>
        <begin position="243"/>
        <end position="258"/>
    </location>
</feature>
<dbReference type="OrthoDB" id="21513at2759"/>
<dbReference type="PANTHER" id="PTHR15141:SF76">
    <property type="entry name" value="TRANSCRIPTION ELONGATION FACTOR B POLYPEPTIDE 3"/>
    <property type="match status" value="1"/>
</dbReference>
<dbReference type="EMBL" id="PQXH01000044">
    <property type="protein sequence ID" value="TGO15129.1"/>
    <property type="molecule type" value="Genomic_DNA"/>
</dbReference>
<feature type="region of interest" description="Disordered" evidence="1">
    <location>
        <begin position="154"/>
        <end position="180"/>
    </location>
</feature>
<dbReference type="AlphaFoldDB" id="A0A4Z1EUN8"/>
<dbReference type="GO" id="GO:0070449">
    <property type="term" value="C:elongin complex"/>
    <property type="evidence" value="ECO:0007669"/>
    <property type="project" value="InterPro"/>
</dbReference>